<evidence type="ECO:0000256" key="1">
    <source>
        <dbReference type="SAM" id="SignalP"/>
    </source>
</evidence>
<evidence type="ECO:0008006" key="4">
    <source>
        <dbReference type="Google" id="ProtNLM"/>
    </source>
</evidence>
<accession>A0A5J5FAD6</accession>
<feature type="signal peptide" evidence="1">
    <location>
        <begin position="1"/>
        <end position="17"/>
    </location>
</feature>
<evidence type="ECO:0000313" key="3">
    <source>
        <dbReference type="Proteomes" id="UP000326924"/>
    </source>
</evidence>
<keyword evidence="3" id="KW-1185">Reference proteome</keyword>
<dbReference type="AlphaFoldDB" id="A0A5J5FAD6"/>
<feature type="chain" id="PRO_5023889502" description="Secreted protein" evidence="1">
    <location>
        <begin position="18"/>
        <end position="86"/>
    </location>
</feature>
<organism evidence="2 3">
    <name type="scientific">Sphaerosporella brunnea</name>
    <dbReference type="NCBI Taxonomy" id="1250544"/>
    <lineage>
        <taxon>Eukaryota</taxon>
        <taxon>Fungi</taxon>
        <taxon>Dikarya</taxon>
        <taxon>Ascomycota</taxon>
        <taxon>Pezizomycotina</taxon>
        <taxon>Pezizomycetes</taxon>
        <taxon>Pezizales</taxon>
        <taxon>Pyronemataceae</taxon>
        <taxon>Sphaerosporella</taxon>
    </lineage>
</organism>
<comment type="caution">
    <text evidence="2">The sequence shown here is derived from an EMBL/GenBank/DDBJ whole genome shotgun (WGS) entry which is preliminary data.</text>
</comment>
<dbReference type="Proteomes" id="UP000326924">
    <property type="component" value="Unassembled WGS sequence"/>
</dbReference>
<evidence type="ECO:0000313" key="2">
    <source>
        <dbReference type="EMBL" id="KAA8913744.1"/>
    </source>
</evidence>
<sequence length="86" mass="10152">MTLAQLQALVIWSPTLSTLILHINVPRQPCMHCSVLVTLASGRLQMNYGQVSCHMKRSFVVQVPYTLNTYKLTTNERRRRRRRRRR</sequence>
<name>A0A5J5FAD6_9PEZI</name>
<protein>
    <recommendedName>
        <fullName evidence="4">Secreted protein</fullName>
    </recommendedName>
</protein>
<reference evidence="2 3" key="1">
    <citation type="submission" date="2019-09" db="EMBL/GenBank/DDBJ databases">
        <title>Draft genome of the ectomycorrhizal ascomycete Sphaerosporella brunnea.</title>
        <authorList>
            <consortium name="DOE Joint Genome Institute"/>
            <person name="Benucci G.M."/>
            <person name="Marozzi G."/>
            <person name="Antonielli L."/>
            <person name="Sanchez S."/>
            <person name="Marco P."/>
            <person name="Wang X."/>
            <person name="Falini L.B."/>
            <person name="Barry K."/>
            <person name="Haridas S."/>
            <person name="Lipzen A."/>
            <person name="Labutti K."/>
            <person name="Grigoriev I.V."/>
            <person name="Murat C."/>
            <person name="Martin F."/>
            <person name="Albertini E."/>
            <person name="Donnini D."/>
            <person name="Bonito G."/>
        </authorList>
    </citation>
    <scope>NUCLEOTIDE SEQUENCE [LARGE SCALE GENOMIC DNA]</scope>
    <source>
        <strain evidence="2 3">Sb_GMNB300</strain>
    </source>
</reference>
<proteinExistence type="predicted"/>
<gene>
    <name evidence="2" type="ORF">FN846DRAFT_928408</name>
</gene>
<dbReference type="EMBL" id="VXIS01000012">
    <property type="protein sequence ID" value="KAA8913744.1"/>
    <property type="molecule type" value="Genomic_DNA"/>
</dbReference>
<dbReference type="InParanoid" id="A0A5J5FAD6"/>
<keyword evidence="1" id="KW-0732">Signal</keyword>